<name>A0A938Y1V9_9BACL</name>
<sequence length="56" mass="6391">MSDNKQDVQVLDFEELLKFIELRLASKGMRVGRNEIITILQAEEAFLIAKGVIEEV</sequence>
<keyword evidence="2" id="KW-1185">Reference proteome</keyword>
<comment type="caution">
    <text evidence="1">The sequence shown here is derived from an EMBL/GenBank/DDBJ whole genome shotgun (WGS) entry which is preliminary data.</text>
</comment>
<evidence type="ECO:0000313" key="1">
    <source>
        <dbReference type="EMBL" id="MBM7590466.1"/>
    </source>
</evidence>
<gene>
    <name evidence="1" type="ORF">JOD01_002070</name>
</gene>
<dbReference type="AlphaFoldDB" id="A0A938Y1V9"/>
<evidence type="ECO:0000313" key="2">
    <source>
        <dbReference type="Proteomes" id="UP000717624"/>
    </source>
</evidence>
<protein>
    <submittedName>
        <fullName evidence="1">Uncharacterized protein</fullName>
    </submittedName>
</protein>
<accession>A0A938Y1V9</accession>
<proteinExistence type="predicted"/>
<dbReference type="RefSeq" id="WP_204518216.1">
    <property type="nucleotide sequence ID" value="NZ_BAABIN010000002.1"/>
</dbReference>
<dbReference type="Proteomes" id="UP000717624">
    <property type="component" value="Unassembled WGS sequence"/>
</dbReference>
<organism evidence="1 2">
    <name type="scientific">Brevibacillus fulvus</name>
    <dbReference type="NCBI Taxonomy" id="1125967"/>
    <lineage>
        <taxon>Bacteria</taxon>
        <taxon>Bacillati</taxon>
        <taxon>Bacillota</taxon>
        <taxon>Bacilli</taxon>
        <taxon>Bacillales</taxon>
        <taxon>Paenibacillaceae</taxon>
        <taxon>Brevibacillus</taxon>
    </lineage>
</organism>
<dbReference type="EMBL" id="JAFBEB010000006">
    <property type="protein sequence ID" value="MBM7590466.1"/>
    <property type="molecule type" value="Genomic_DNA"/>
</dbReference>
<reference evidence="1" key="1">
    <citation type="submission" date="2021-01" db="EMBL/GenBank/DDBJ databases">
        <title>Genomic Encyclopedia of Type Strains, Phase IV (KMG-IV): sequencing the most valuable type-strain genomes for metagenomic binning, comparative biology and taxonomic classification.</title>
        <authorList>
            <person name="Goeker M."/>
        </authorList>
    </citation>
    <scope>NUCLEOTIDE SEQUENCE</scope>
    <source>
        <strain evidence="1">DSM 25523</strain>
    </source>
</reference>